<gene>
    <name evidence="3" type="ORF">H5410_054534</name>
</gene>
<proteinExistence type="predicted"/>
<reference evidence="3 4" key="1">
    <citation type="submission" date="2020-09" db="EMBL/GenBank/DDBJ databases">
        <title>De no assembly of potato wild relative species, Solanum commersonii.</title>
        <authorList>
            <person name="Cho K."/>
        </authorList>
    </citation>
    <scope>NUCLEOTIDE SEQUENCE [LARGE SCALE GENOMIC DNA]</scope>
    <source>
        <strain evidence="3">LZ3.2</strain>
        <tissue evidence="3">Leaf</tissue>
    </source>
</reference>
<dbReference type="InterPro" id="IPR046848">
    <property type="entry name" value="E_motif"/>
</dbReference>
<accession>A0A9J5WHG0</accession>
<evidence type="ECO:0000313" key="3">
    <source>
        <dbReference type="EMBL" id="KAG5574400.1"/>
    </source>
</evidence>
<dbReference type="InterPro" id="IPR046960">
    <property type="entry name" value="PPR_At4g14850-like_plant"/>
</dbReference>
<evidence type="ECO:0000256" key="1">
    <source>
        <dbReference type="ARBA" id="ARBA00022737"/>
    </source>
</evidence>
<keyword evidence="1" id="KW-0677">Repeat</keyword>
<dbReference type="FunFam" id="1.25.40.10:FF:000242">
    <property type="entry name" value="Pentatricopeptide repeat-containing protein"/>
    <property type="match status" value="1"/>
</dbReference>
<feature type="repeat" description="PPR" evidence="2">
    <location>
        <begin position="328"/>
        <end position="362"/>
    </location>
</feature>
<protein>
    <recommendedName>
        <fullName evidence="5">Pentatricopeptide repeat-containing protein</fullName>
    </recommendedName>
</protein>
<dbReference type="Gene3D" id="1.25.40.10">
    <property type="entry name" value="Tetratricopeptide repeat domain"/>
    <property type="match status" value="4"/>
</dbReference>
<dbReference type="InterPro" id="IPR002885">
    <property type="entry name" value="PPR_rpt"/>
</dbReference>
<dbReference type="Pfam" id="PF20431">
    <property type="entry name" value="E_motif"/>
    <property type="match status" value="1"/>
</dbReference>
<dbReference type="FunFam" id="1.25.40.10:FF:000348">
    <property type="entry name" value="Pentatricopeptide repeat-containing protein chloroplastic"/>
    <property type="match status" value="1"/>
</dbReference>
<dbReference type="Proteomes" id="UP000824120">
    <property type="component" value="Chromosome 11"/>
</dbReference>
<dbReference type="GO" id="GO:0003723">
    <property type="term" value="F:RNA binding"/>
    <property type="evidence" value="ECO:0007669"/>
    <property type="project" value="InterPro"/>
</dbReference>
<evidence type="ECO:0000313" key="4">
    <source>
        <dbReference type="Proteomes" id="UP000824120"/>
    </source>
</evidence>
<organism evidence="3 4">
    <name type="scientific">Solanum commersonii</name>
    <name type="common">Commerson's wild potato</name>
    <name type="synonym">Commerson's nightshade</name>
    <dbReference type="NCBI Taxonomy" id="4109"/>
    <lineage>
        <taxon>Eukaryota</taxon>
        <taxon>Viridiplantae</taxon>
        <taxon>Streptophyta</taxon>
        <taxon>Embryophyta</taxon>
        <taxon>Tracheophyta</taxon>
        <taxon>Spermatophyta</taxon>
        <taxon>Magnoliopsida</taxon>
        <taxon>eudicotyledons</taxon>
        <taxon>Gunneridae</taxon>
        <taxon>Pentapetalae</taxon>
        <taxon>asterids</taxon>
        <taxon>lamiids</taxon>
        <taxon>Solanales</taxon>
        <taxon>Solanaceae</taxon>
        <taxon>Solanoideae</taxon>
        <taxon>Solaneae</taxon>
        <taxon>Solanum</taxon>
    </lineage>
</organism>
<dbReference type="PROSITE" id="PS51375">
    <property type="entry name" value="PPR"/>
    <property type="match status" value="3"/>
</dbReference>
<dbReference type="Pfam" id="PF01535">
    <property type="entry name" value="PPR"/>
    <property type="match status" value="2"/>
</dbReference>
<sequence>MAARISIKHLTPYFSFTKKSQFSSLTPTYQSKVLEFLDSCQSLAQLFQIQAHLIITGLLQVQNPSYSCRFLKLCTQHCDDIEYTALVFKCIHFPDTFSVNTVIKAYACSSLPYNAVVFYFQRLKNGFLPNSFTFPPLMSACARRGRLDSGQKCHGQVVKNGVDGVLQVQNSLVHFYSCCGFIDLARKVFDEMHQRDVVSWNSIMNGYVKVGELVVARQLFDAMPECNLVGWNVMMTGYLNSNNPGKCLKLFREMARRGLNGNDTTIVIAVTACARSARMKEGKSVHGCLIKASKDLNLIVSTTLIHMYSRCGRAEIGRLIFDRISIKNIVCWNAMILGYCIHGSPKDGLNLYSDLLSSRLESTEKNHVKYHALPDEITFVGVLCACAREGLLTEGRKHFGNMSDVFGIKPSFAHYWCMANLLANVGLMQEAIETLKNIPLESNLPLESSLWSELLGSARFGRDVSLGEQIANKLIDQDPKNFWHYLLLVNIYAAAGRWDEVAQTKEKMKNRGIERTPAVCASLILWALTMKTINCTRCSSSFNGTFLMNLWLTVLASEGAWKKLNIMGGFTDDLLTNLNVYCRALVQD</sequence>
<comment type="caution">
    <text evidence="3">The sequence shown here is derived from an EMBL/GenBank/DDBJ whole genome shotgun (WGS) entry which is preliminary data.</text>
</comment>
<dbReference type="NCBIfam" id="TIGR00756">
    <property type="entry name" value="PPR"/>
    <property type="match status" value="3"/>
</dbReference>
<dbReference type="InterPro" id="IPR011990">
    <property type="entry name" value="TPR-like_helical_dom_sf"/>
</dbReference>
<dbReference type="AlphaFoldDB" id="A0A9J5WHG0"/>
<feature type="repeat" description="PPR" evidence="2">
    <location>
        <begin position="481"/>
        <end position="515"/>
    </location>
</feature>
<dbReference type="PANTHER" id="PTHR47926">
    <property type="entry name" value="PENTATRICOPEPTIDE REPEAT-CONTAINING PROTEIN"/>
    <property type="match status" value="1"/>
</dbReference>
<evidence type="ECO:0000256" key="2">
    <source>
        <dbReference type="PROSITE-ProRule" id="PRU00708"/>
    </source>
</evidence>
<keyword evidence="4" id="KW-1185">Reference proteome</keyword>
<name>A0A9J5WHG0_SOLCO</name>
<feature type="repeat" description="PPR" evidence="2">
    <location>
        <begin position="196"/>
        <end position="230"/>
    </location>
</feature>
<dbReference type="EMBL" id="JACXVP010000011">
    <property type="protein sequence ID" value="KAG5574400.1"/>
    <property type="molecule type" value="Genomic_DNA"/>
</dbReference>
<evidence type="ECO:0008006" key="5">
    <source>
        <dbReference type="Google" id="ProtNLM"/>
    </source>
</evidence>
<dbReference type="PANTHER" id="PTHR47926:SF365">
    <property type="entry name" value="DYW DOMAIN-CONTAINING PROTEIN"/>
    <property type="match status" value="1"/>
</dbReference>
<dbReference type="GO" id="GO:0009451">
    <property type="term" value="P:RNA modification"/>
    <property type="evidence" value="ECO:0007669"/>
    <property type="project" value="InterPro"/>
</dbReference>
<dbReference type="Pfam" id="PF13041">
    <property type="entry name" value="PPR_2"/>
    <property type="match status" value="1"/>
</dbReference>
<dbReference type="OrthoDB" id="1868351at2759"/>